<dbReference type="GO" id="GO:0003677">
    <property type="term" value="F:DNA binding"/>
    <property type="evidence" value="ECO:0007669"/>
    <property type="project" value="UniProtKB-KW"/>
</dbReference>
<gene>
    <name evidence="5" type="ORF">SAMN05444392_101159</name>
</gene>
<dbReference type="SMART" id="SM00347">
    <property type="entry name" value="HTH_MARR"/>
    <property type="match status" value="1"/>
</dbReference>
<proteinExistence type="predicted"/>
<feature type="domain" description="HTH marR-type" evidence="4">
    <location>
        <begin position="36"/>
        <end position="175"/>
    </location>
</feature>
<sequence>MLSRLCFFVVIETITCYNDIVSITTKIRGDIYMTLEGELSAIFNRVSERHKVIKEIEQKKFKFMQENTFLEVHCIDWIEKLNDPNVTKLSKALRVTRGTISKITKKLISDGLIEKYQKEKNKKEIYYKLTEAGREIYLEHQAMHKALLEKDHAFFSKLSVAEKEQLVMILKKIYGEIAEELKKIGLDNYI</sequence>
<dbReference type="CDD" id="cd00090">
    <property type="entry name" value="HTH_ARSR"/>
    <property type="match status" value="1"/>
</dbReference>
<dbReference type="SUPFAM" id="SSF46785">
    <property type="entry name" value="Winged helix' DNA-binding domain"/>
    <property type="match status" value="1"/>
</dbReference>
<evidence type="ECO:0000256" key="1">
    <source>
        <dbReference type="ARBA" id="ARBA00023015"/>
    </source>
</evidence>
<dbReference type="InterPro" id="IPR011991">
    <property type="entry name" value="ArsR-like_HTH"/>
</dbReference>
<dbReference type="EMBL" id="FQVL01000001">
    <property type="protein sequence ID" value="SHE36129.1"/>
    <property type="molecule type" value="Genomic_DNA"/>
</dbReference>
<dbReference type="GO" id="GO:0003700">
    <property type="term" value="F:DNA-binding transcription factor activity"/>
    <property type="evidence" value="ECO:0007669"/>
    <property type="project" value="InterPro"/>
</dbReference>
<dbReference type="InterPro" id="IPR052067">
    <property type="entry name" value="Metal_resp_HTH_trans_reg"/>
</dbReference>
<dbReference type="STRING" id="112248.SAMN05444392_101159"/>
<keyword evidence="1" id="KW-0805">Transcription regulation</keyword>
<evidence type="ECO:0000256" key="3">
    <source>
        <dbReference type="ARBA" id="ARBA00023163"/>
    </source>
</evidence>
<dbReference type="Proteomes" id="UP000184476">
    <property type="component" value="Unassembled WGS sequence"/>
</dbReference>
<dbReference type="PROSITE" id="PS01117">
    <property type="entry name" value="HTH_MARR_1"/>
    <property type="match status" value="1"/>
</dbReference>
<protein>
    <submittedName>
        <fullName evidence="5">DNA-binding transcriptional regulator, MarR family</fullName>
    </submittedName>
</protein>
<evidence type="ECO:0000313" key="5">
    <source>
        <dbReference type="EMBL" id="SHE36129.1"/>
    </source>
</evidence>
<dbReference type="AlphaFoldDB" id="A0A1M4SVA8"/>
<organism evidence="5 6">
    <name type="scientific">Seinonella peptonophila</name>
    <dbReference type="NCBI Taxonomy" id="112248"/>
    <lineage>
        <taxon>Bacteria</taxon>
        <taxon>Bacillati</taxon>
        <taxon>Bacillota</taxon>
        <taxon>Bacilli</taxon>
        <taxon>Bacillales</taxon>
        <taxon>Thermoactinomycetaceae</taxon>
        <taxon>Seinonella</taxon>
    </lineage>
</organism>
<dbReference type="PANTHER" id="PTHR35790:SF4">
    <property type="entry name" value="HTH-TYPE TRANSCRIPTIONAL REGULATOR PCHR"/>
    <property type="match status" value="1"/>
</dbReference>
<dbReference type="InterPro" id="IPR000835">
    <property type="entry name" value="HTH_MarR-typ"/>
</dbReference>
<name>A0A1M4SVA8_9BACL</name>
<evidence type="ECO:0000256" key="2">
    <source>
        <dbReference type="ARBA" id="ARBA00023125"/>
    </source>
</evidence>
<dbReference type="InterPro" id="IPR023187">
    <property type="entry name" value="Tscrpt_reg_MarR-type_CS"/>
</dbReference>
<dbReference type="PRINTS" id="PR00598">
    <property type="entry name" value="HTHMARR"/>
</dbReference>
<keyword evidence="2 5" id="KW-0238">DNA-binding</keyword>
<dbReference type="PROSITE" id="PS50995">
    <property type="entry name" value="HTH_MARR_2"/>
    <property type="match status" value="1"/>
</dbReference>
<keyword evidence="6" id="KW-1185">Reference proteome</keyword>
<dbReference type="Pfam" id="PF01047">
    <property type="entry name" value="MarR"/>
    <property type="match status" value="1"/>
</dbReference>
<dbReference type="PANTHER" id="PTHR35790">
    <property type="entry name" value="HTH-TYPE TRANSCRIPTIONAL REGULATOR PCHR"/>
    <property type="match status" value="1"/>
</dbReference>
<reference evidence="5 6" key="1">
    <citation type="submission" date="2016-11" db="EMBL/GenBank/DDBJ databases">
        <authorList>
            <person name="Jaros S."/>
            <person name="Januszkiewicz K."/>
            <person name="Wedrychowicz H."/>
        </authorList>
    </citation>
    <scope>NUCLEOTIDE SEQUENCE [LARGE SCALE GENOMIC DNA]</scope>
    <source>
        <strain evidence="5 6">DSM 44666</strain>
    </source>
</reference>
<dbReference type="Gene3D" id="1.10.10.10">
    <property type="entry name" value="Winged helix-like DNA-binding domain superfamily/Winged helix DNA-binding domain"/>
    <property type="match status" value="1"/>
</dbReference>
<evidence type="ECO:0000313" key="6">
    <source>
        <dbReference type="Proteomes" id="UP000184476"/>
    </source>
</evidence>
<keyword evidence="3" id="KW-0804">Transcription</keyword>
<accession>A0A1M4SVA8</accession>
<evidence type="ECO:0000259" key="4">
    <source>
        <dbReference type="PROSITE" id="PS50995"/>
    </source>
</evidence>
<dbReference type="InterPro" id="IPR036390">
    <property type="entry name" value="WH_DNA-bd_sf"/>
</dbReference>
<dbReference type="InterPro" id="IPR036388">
    <property type="entry name" value="WH-like_DNA-bd_sf"/>
</dbReference>